<dbReference type="SUPFAM" id="SSF49329">
    <property type="entry name" value="Cu,Zn superoxide dismutase-like"/>
    <property type="match status" value="1"/>
</dbReference>
<gene>
    <name evidence="3" type="ORF">OESDEN_02110</name>
</gene>
<protein>
    <recommendedName>
        <fullName evidence="1">Superoxide dismutase [Cu-Zn]</fullName>
        <ecNumber evidence="1">1.15.1.1</ecNumber>
    </recommendedName>
</protein>
<dbReference type="Proteomes" id="UP000053660">
    <property type="component" value="Unassembled WGS sequence"/>
</dbReference>
<dbReference type="PANTHER" id="PTHR10003">
    <property type="entry name" value="SUPEROXIDE DISMUTASE CU-ZN -RELATED"/>
    <property type="match status" value="1"/>
</dbReference>
<keyword evidence="1" id="KW-0862">Zinc</keyword>
<keyword evidence="1" id="KW-0186">Copper</keyword>
<comment type="catalytic activity">
    <reaction evidence="1">
        <text>2 superoxide + 2 H(+) = H2O2 + O2</text>
        <dbReference type="Rhea" id="RHEA:20696"/>
        <dbReference type="ChEBI" id="CHEBI:15378"/>
        <dbReference type="ChEBI" id="CHEBI:15379"/>
        <dbReference type="ChEBI" id="CHEBI:16240"/>
        <dbReference type="ChEBI" id="CHEBI:18421"/>
        <dbReference type="EC" id="1.15.1.1"/>
    </reaction>
</comment>
<keyword evidence="4" id="KW-1185">Reference proteome</keyword>
<organism evidence="3 4">
    <name type="scientific">Oesophagostomum dentatum</name>
    <name type="common">Nodular worm</name>
    <dbReference type="NCBI Taxonomy" id="61180"/>
    <lineage>
        <taxon>Eukaryota</taxon>
        <taxon>Metazoa</taxon>
        <taxon>Ecdysozoa</taxon>
        <taxon>Nematoda</taxon>
        <taxon>Chromadorea</taxon>
        <taxon>Rhabditida</taxon>
        <taxon>Rhabditina</taxon>
        <taxon>Rhabditomorpha</taxon>
        <taxon>Strongyloidea</taxon>
        <taxon>Strongylidae</taxon>
        <taxon>Oesophagostomum</taxon>
    </lineage>
</organism>
<comment type="cofactor">
    <cofactor evidence="1">
        <name>Cu cation</name>
        <dbReference type="ChEBI" id="CHEBI:23378"/>
    </cofactor>
    <text evidence="1">Binds 1 copper ion per subunit.</text>
</comment>
<dbReference type="Gene3D" id="2.60.40.200">
    <property type="entry name" value="Superoxide dismutase, copper/zinc binding domain"/>
    <property type="match status" value="1"/>
</dbReference>
<reference evidence="3 4" key="1">
    <citation type="submission" date="2014-03" db="EMBL/GenBank/DDBJ databases">
        <title>Draft genome of the hookworm Oesophagostomum dentatum.</title>
        <authorList>
            <person name="Mitreva M."/>
        </authorList>
    </citation>
    <scope>NUCLEOTIDE SEQUENCE [LARGE SCALE GENOMIC DNA]</scope>
    <source>
        <strain evidence="3 4">OD-Hann</strain>
    </source>
</reference>
<dbReference type="EMBL" id="KN549381">
    <property type="protein sequence ID" value="KHJ97908.1"/>
    <property type="molecule type" value="Genomic_DNA"/>
</dbReference>
<dbReference type="PRINTS" id="PR00068">
    <property type="entry name" value="CUZNDISMTASE"/>
</dbReference>
<dbReference type="OrthoDB" id="2015551at2759"/>
<proteinExistence type="inferred from homology"/>
<name>A0A0B1TK15_OESDE</name>
<dbReference type="EC" id="1.15.1.1" evidence="1"/>
<dbReference type="PROSITE" id="PS00332">
    <property type="entry name" value="SOD_CU_ZN_2"/>
    <property type="match status" value="1"/>
</dbReference>
<sequence length="121" mass="12865">MRAGIPKAEFKFSSSKSFKIIQGFGICGCFGRLCPTDVDKNRHIGDLGNIVADKHGVAYKTFWTKAVTLFGKYSVVGRSFVVHALSDDLGKGKGNQTQESLITGNAGARLACGVIGLAPRS</sequence>
<comment type="cofactor">
    <cofactor evidence="1">
        <name>Zn(2+)</name>
        <dbReference type="ChEBI" id="CHEBI:29105"/>
    </cofactor>
    <text evidence="1">Binds 1 zinc ion per subunit.</text>
</comment>
<dbReference type="AlphaFoldDB" id="A0A0B1TK15"/>
<dbReference type="InterPro" id="IPR001424">
    <property type="entry name" value="SOD_Cu_Zn_dom"/>
</dbReference>
<feature type="domain" description="Superoxide dismutase copper/zinc binding" evidence="2">
    <location>
        <begin position="39"/>
        <end position="115"/>
    </location>
</feature>
<keyword evidence="1" id="KW-0560">Oxidoreductase</keyword>
<dbReference type="InterPro" id="IPR018152">
    <property type="entry name" value="SOD_Cu/Zn_BS"/>
</dbReference>
<comment type="similarity">
    <text evidence="1">Belongs to the Cu-Zn superoxide dismutase family.</text>
</comment>
<accession>A0A0B1TK15</accession>
<dbReference type="GO" id="GO:0005507">
    <property type="term" value="F:copper ion binding"/>
    <property type="evidence" value="ECO:0007669"/>
    <property type="project" value="InterPro"/>
</dbReference>
<comment type="function">
    <text evidence="1">Destroys radicals which are normally produced within the cells and which are toxic to biological systems.</text>
</comment>
<evidence type="ECO:0000256" key="1">
    <source>
        <dbReference type="RuleBase" id="RU000393"/>
    </source>
</evidence>
<dbReference type="GO" id="GO:0004784">
    <property type="term" value="F:superoxide dismutase activity"/>
    <property type="evidence" value="ECO:0007669"/>
    <property type="project" value="UniProtKB-EC"/>
</dbReference>
<dbReference type="Pfam" id="PF00080">
    <property type="entry name" value="Sod_Cu"/>
    <property type="match status" value="1"/>
</dbReference>
<evidence type="ECO:0000313" key="4">
    <source>
        <dbReference type="Proteomes" id="UP000053660"/>
    </source>
</evidence>
<evidence type="ECO:0000259" key="2">
    <source>
        <dbReference type="Pfam" id="PF00080"/>
    </source>
</evidence>
<evidence type="ECO:0000313" key="3">
    <source>
        <dbReference type="EMBL" id="KHJ97908.1"/>
    </source>
</evidence>
<dbReference type="InterPro" id="IPR024134">
    <property type="entry name" value="SOD_Cu/Zn_/chaperone"/>
</dbReference>
<keyword evidence="1" id="KW-0479">Metal-binding</keyword>
<dbReference type="InterPro" id="IPR036423">
    <property type="entry name" value="SOD-like_Cu/Zn_dom_sf"/>
</dbReference>